<dbReference type="OrthoDB" id="2354672at2"/>
<organism evidence="2 3">
    <name type="scientific">Niallia nealsonii</name>
    <dbReference type="NCBI Taxonomy" id="115979"/>
    <lineage>
        <taxon>Bacteria</taxon>
        <taxon>Bacillati</taxon>
        <taxon>Bacillota</taxon>
        <taxon>Bacilli</taxon>
        <taxon>Bacillales</taxon>
        <taxon>Bacillaceae</taxon>
        <taxon>Niallia</taxon>
    </lineage>
</organism>
<dbReference type="Pfam" id="PF14493">
    <property type="entry name" value="HTH_40"/>
    <property type="match status" value="1"/>
</dbReference>
<evidence type="ECO:0000313" key="2">
    <source>
        <dbReference type="EMBL" id="PKG24152.1"/>
    </source>
</evidence>
<dbReference type="InterPro" id="IPR008308">
    <property type="entry name" value="YpbB-like"/>
</dbReference>
<comment type="caution">
    <text evidence="2">The sequence shown here is derived from an EMBL/GenBank/DDBJ whole genome shotgun (WGS) entry which is preliminary data.</text>
</comment>
<protein>
    <submittedName>
        <fullName evidence="2">RQC domain-containing protein</fullName>
    </submittedName>
</protein>
<keyword evidence="3" id="KW-1185">Reference proteome</keyword>
<feature type="domain" description="Helicase Helix-turn-helix" evidence="1">
    <location>
        <begin position="256"/>
        <end position="342"/>
    </location>
</feature>
<reference evidence="2 3" key="1">
    <citation type="journal article" date="2003" name="Int. J. Syst. Evol. Microbiol.">
        <title>Bacillus nealsonii sp. nov., isolated from a spacecraft-assembly facility, whose spores are gamma-radiation resistant.</title>
        <authorList>
            <person name="Venkateswaran K."/>
            <person name="Kempf M."/>
            <person name="Chen F."/>
            <person name="Satomi M."/>
            <person name="Nicholson W."/>
            <person name="Kern R."/>
        </authorList>
    </citation>
    <scope>NUCLEOTIDE SEQUENCE [LARGE SCALE GENOMIC DNA]</scope>
    <source>
        <strain evidence="2 3">FO-92</strain>
    </source>
</reference>
<dbReference type="InterPro" id="IPR029491">
    <property type="entry name" value="Helicase_HTH"/>
</dbReference>
<dbReference type="EMBL" id="PISE01000016">
    <property type="protein sequence ID" value="PKG24152.1"/>
    <property type="molecule type" value="Genomic_DNA"/>
</dbReference>
<evidence type="ECO:0000259" key="1">
    <source>
        <dbReference type="Pfam" id="PF14493"/>
    </source>
</evidence>
<gene>
    <name evidence="2" type="ORF">CWS01_08785</name>
</gene>
<dbReference type="Proteomes" id="UP000233375">
    <property type="component" value="Unassembled WGS sequence"/>
</dbReference>
<sequence>MPFIEIVLLYCLHNISGERTIYSILHILNGKKSSQTIQDIHLFQLTMFFQIFPDLSRKDFQAIMETLKRNGWLEELSEQHVVISKEKRRELEMLLVENPIPKHLNGWIYHQQTSVFWERLSLFVQVAAHLKAGKRRYIPVQRDRSIQAWLKETLASINIPRDKISGKLYGELVACLDHRNIDPRYFVIRLTGCDNIGLTVHQGAQELQVDKDYYHVYFLSILHFMMDHIRKCEDDFPLLQKLIKETEQNLPLTLSTTKTYQYIQRGYSIEEISTVRQLKESTIEDHIVEIILNIPTFPISEYVSENSFVRVKNCINKLETKSLKLIKENFQDVSYFEIRVVLAKLGDKI</sequence>
<proteinExistence type="predicted"/>
<dbReference type="PIRSF" id="PIRSF021350">
    <property type="entry name" value="UCP021350"/>
    <property type="match status" value="1"/>
</dbReference>
<accession>A0A2N0Z3R4</accession>
<dbReference type="AlphaFoldDB" id="A0A2N0Z3R4"/>
<evidence type="ECO:0000313" key="3">
    <source>
        <dbReference type="Proteomes" id="UP000233375"/>
    </source>
</evidence>
<name>A0A2N0Z3R4_9BACI</name>
<dbReference type="RefSeq" id="WP_101176814.1">
    <property type="nucleotide sequence ID" value="NZ_PISE01000016.1"/>
</dbReference>